<dbReference type="AlphaFoldDB" id="A8RZZ2"/>
<accession>A8RZZ2</accession>
<sequence length="77" mass="8706">MSDHIHGICKGEQNRNTVMSRNEQKIPTVFFSVIAAGAAADIEGISVVSFCRFQKAYQSFVWNTDFVMRFQIAIFLS</sequence>
<dbReference type="HOGENOM" id="CLU_2631873_0_0_9"/>
<dbReference type="Proteomes" id="UP000005396">
    <property type="component" value="Unassembled WGS sequence"/>
</dbReference>
<dbReference type="EMBL" id="ABCC02000041">
    <property type="protein sequence ID" value="EDP14145.1"/>
    <property type="molecule type" value="Genomic_DNA"/>
</dbReference>
<organism evidence="1 2">
    <name type="scientific">Enterocloster bolteae (strain ATCC BAA-613 / DSM 15670 / CCUG 46953 / JCM 12243 / WAL 16351)</name>
    <name type="common">Clostridium bolteae</name>
    <dbReference type="NCBI Taxonomy" id="411902"/>
    <lineage>
        <taxon>Bacteria</taxon>
        <taxon>Bacillati</taxon>
        <taxon>Bacillota</taxon>
        <taxon>Clostridia</taxon>
        <taxon>Lachnospirales</taxon>
        <taxon>Lachnospiraceae</taxon>
        <taxon>Enterocloster</taxon>
    </lineage>
</organism>
<protein>
    <submittedName>
        <fullName evidence="1">Uncharacterized protein</fullName>
    </submittedName>
</protein>
<comment type="caution">
    <text evidence="1">The sequence shown here is derived from an EMBL/GenBank/DDBJ whole genome shotgun (WGS) entry which is preliminary data.</text>
</comment>
<reference evidence="1 2" key="2">
    <citation type="submission" date="2007-09" db="EMBL/GenBank/DDBJ databases">
        <title>Draft genome sequence of Clostridium bolteae (ATCC BAA-613).</title>
        <authorList>
            <person name="Sudarsanam P."/>
            <person name="Ley R."/>
            <person name="Guruge J."/>
            <person name="Turnbaugh P.J."/>
            <person name="Mahowald M."/>
            <person name="Liep D."/>
            <person name="Gordon J."/>
        </authorList>
    </citation>
    <scope>NUCLEOTIDE SEQUENCE [LARGE SCALE GENOMIC DNA]</scope>
    <source>
        <strain evidence="2">ATCC BAA-613 / DSM 15670 / CCUG 46953 / JCM 12243 / WAL 16351</strain>
    </source>
</reference>
<gene>
    <name evidence="1" type="ORF">CLOBOL_05537</name>
</gene>
<proteinExistence type="predicted"/>
<name>A8RZZ2_ENTBW</name>
<evidence type="ECO:0000313" key="2">
    <source>
        <dbReference type="Proteomes" id="UP000005396"/>
    </source>
</evidence>
<reference evidence="1 2" key="1">
    <citation type="submission" date="2007-08" db="EMBL/GenBank/DDBJ databases">
        <authorList>
            <person name="Fulton L."/>
            <person name="Clifton S."/>
            <person name="Fulton B."/>
            <person name="Xu J."/>
            <person name="Minx P."/>
            <person name="Pepin K.H."/>
            <person name="Johnson M."/>
            <person name="Thiruvilangam P."/>
            <person name="Bhonagiri V."/>
            <person name="Nash W.E."/>
            <person name="Mardis E.R."/>
            <person name="Wilson R.K."/>
        </authorList>
    </citation>
    <scope>NUCLEOTIDE SEQUENCE [LARGE SCALE GENOMIC DNA]</scope>
    <source>
        <strain evidence="2">ATCC BAA-613 / DSM 15670 / CCUG 46953 / JCM 12243 / WAL 16351</strain>
    </source>
</reference>
<evidence type="ECO:0000313" key="1">
    <source>
        <dbReference type="EMBL" id="EDP14145.1"/>
    </source>
</evidence>
<dbReference type="PaxDb" id="411902-CLOBOL_05537"/>